<organism evidence="3 4">
    <name type="scientific">Bartonella tamiae Th239</name>
    <dbReference type="NCBI Taxonomy" id="1094558"/>
    <lineage>
        <taxon>Bacteria</taxon>
        <taxon>Pseudomonadati</taxon>
        <taxon>Pseudomonadota</taxon>
        <taxon>Alphaproteobacteria</taxon>
        <taxon>Hyphomicrobiales</taxon>
        <taxon>Bartonellaceae</taxon>
        <taxon>Bartonella</taxon>
    </lineage>
</organism>
<dbReference type="CDD" id="cd05288">
    <property type="entry name" value="PGDH"/>
    <property type="match status" value="1"/>
</dbReference>
<dbReference type="EMBL" id="AIMB01000003">
    <property type="protein sequence ID" value="EJF91132.1"/>
    <property type="molecule type" value="Genomic_DNA"/>
</dbReference>
<proteinExistence type="predicted"/>
<dbReference type="STRING" id="1094558.ME5_00464"/>
<evidence type="ECO:0000313" key="3">
    <source>
        <dbReference type="EMBL" id="EJF91132.1"/>
    </source>
</evidence>
<protein>
    <recommendedName>
        <fullName evidence="2">Enoyl reductase (ER) domain-containing protein</fullName>
    </recommendedName>
</protein>
<dbReference type="Pfam" id="PF00107">
    <property type="entry name" value="ADH_zinc_N"/>
    <property type="match status" value="1"/>
</dbReference>
<dbReference type="HOGENOM" id="CLU_026673_29_2_5"/>
<dbReference type="SMART" id="SM00829">
    <property type="entry name" value="PKS_ER"/>
    <property type="match status" value="1"/>
</dbReference>
<gene>
    <name evidence="3" type="ORF">ME5_00464</name>
</gene>
<dbReference type="Proteomes" id="UP000008952">
    <property type="component" value="Unassembled WGS sequence"/>
</dbReference>
<dbReference type="InterPro" id="IPR013149">
    <property type="entry name" value="ADH-like_C"/>
</dbReference>
<dbReference type="PANTHER" id="PTHR43205">
    <property type="entry name" value="PROSTAGLANDIN REDUCTASE"/>
    <property type="match status" value="1"/>
</dbReference>
<keyword evidence="1" id="KW-0560">Oxidoreductase</keyword>
<dbReference type="FunFam" id="3.40.50.720:FF:000121">
    <property type="entry name" value="Prostaglandin reductase 2"/>
    <property type="match status" value="1"/>
</dbReference>
<dbReference type="eggNOG" id="COG2130">
    <property type="taxonomic scope" value="Bacteria"/>
</dbReference>
<dbReference type="Gene3D" id="3.90.180.10">
    <property type="entry name" value="Medium-chain alcohol dehydrogenases, catalytic domain"/>
    <property type="match status" value="1"/>
</dbReference>
<dbReference type="InterPro" id="IPR041694">
    <property type="entry name" value="ADH_N_2"/>
</dbReference>
<dbReference type="SUPFAM" id="SSF51735">
    <property type="entry name" value="NAD(P)-binding Rossmann-fold domains"/>
    <property type="match status" value="1"/>
</dbReference>
<name>J1K117_9HYPH</name>
<dbReference type="OrthoDB" id="9805663at2"/>
<evidence type="ECO:0000259" key="2">
    <source>
        <dbReference type="SMART" id="SM00829"/>
    </source>
</evidence>
<evidence type="ECO:0000313" key="4">
    <source>
        <dbReference type="Proteomes" id="UP000008952"/>
    </source>
</evidence>
<dbReference type="PANTHER" id="PTHR43205:SF7">
    <property type="entry name" value="PROSTAGLANDIN REDUCTASE 1"/>
    <property type="match status" value="1"/>
</dbReference>
<dbReference type="AlphaFoldDB" id="J1K117"/>
<reference evidence="3 4" key="1">
    <citation type="submission" date="2012-03" db="EMBL/GenBank/DDBJ databases">
        <title>The Genome Sequence of Bartonella tamiae Th239.</title>
        <authorList>
            <consortium name="The Broad Institute Genome Sequencing Platform"/>
            <consortium name="The Broad Institute Genome Sequencing Center for Infectious Disease"/>
            <person name="Feldgarden M."/>
            <person name="Kirby J."/>
            <person name="Kosoy M."/>
            <person name="Birtles R."/>
            <person name="Probert W.S."/>
            <person name="Chiaraviglio L."/>
            <person name="Young S.K."/>
            <person name="Zeng Q."/>
            <person name="Gargeya S."/>
            <person name="Fitzgerald M."/>
            <person name="Haas B."/>
            <person name="Abouelleil A."/>
            <person name="Alvarado L."/>
            <person name="Arachchi H.M."/>
            <person name="Berlin A."/>
            <person name="Chapman S.B."/>
            <person name="Gearin G."/>
            <person name="Goldberg J."/>
            <person name="Griggs A."/>
            <person name="Gujja S."/>
            <person name="Hansen M."/>
            <person name="Heiman D."/>
            <person name="Howarth C."/>
            <person name="Larimer J."/>
            <person name="Lui A."/>
            <person name="MacDonald P.J.P."/>
            <person name="McCowen C."/>
            <person name="Montmayeur A."/>
            <person name="Murphy C."/>
            <person name="Neiman D."/>
            <person name="Pearson M."/>
            <person name="Priest M."/>
            <person name="Roberts A."/>
            <person name="Saif S."/>
            <person name="Shea T."/>
            <person name="Sisk P."/>
            <person name="Stolte C."/>
            <person name="Sykes S."/>
            <person name="Wortman J."/>
            <person name="Nusbaum C."/>
            <person name="Birren B."/>
        </authorList>
    </citation>
    <scope>NUCLEOTIDE SEQUENCE [LARGE SCALE GENOMIC DNA]</scope>
    <source>
        <strain evidence="3 4">Th239</strain>
    </source>
</reference>
<dbReference type="InterPro" id="IPR045010">
    <property type="entry name" value="MDR_fam"/>
</dbReference>
<dbReference type="SUPFAM" id="SSF50129">
    <property type="entry name" value="GroES-like"/>
    <property type="match status" value="1"/>
</dbReference>
<feature type="domain" description="Enoyl reductase (ER)" evidence="2">
    <location>
        <begin position="21"/>
        <end position="337"/>
    </location>
</feature>
<keyword evidence="4" id="KW-1185">Reference proteome</keyword>
<dbReference type="Pfam" id="PF16884">
    <property type="entry name" value="ADH_N_2"/>
    <property type="match status" value="1"/>
</dbReference>
<comment type="caution">
    <text evidence="3">The sequence shown here is derived from an EMBL/GenBank/DDBJ whole genome shotgun (WGS) entry which is preliminary data.</text>
</comment>
<dbReference type="RefSeq" id="WP_008038046.1">
    <property type="nucleotide sequence ID" value="NZ_JH725147.1"/>
</dbReference>
<dbReference type="InterPro" id="IPR036291">
    <property type="entry name" value="NAD(P)-bd_dom_sf"/>
</dbReference>
<dbReference type="GO" id="GO:0016628">
    <property type="term" value="F:oxidoreductase activity, acting on the CH-CH group of donors, NAD or NADP as acceptor"/>
    <property type="evidence" value="ECO:0007669"/>
    <property type="project" value="InterPro"/>
</dbReference>
<dbReference type="PATRIC" id="fig|1094558.3.peg.513"/>
<dbReference type="InterPro" id="IPR011032">
    <property type="entry name" value="GroES-like_sf"/>
</dbReference>
<dbReference type="InterPro" id="IPR020843">
    <property type="entry name" value="ER"/>
</dbReference>
<dbReference type="Gene3D" id="3.40.50.720">
    <property type="entry name" value="NAD(P)-binding Rossmann-like Domain"/>
    <property type="match status" value="1"/>
</dbReference>
<sequence length="339" mass="36825">MNTLRSQRIILASRPHGAPVKDNLAFEERELPEPQEGAVLLKILYASIDPYMRGRMNAGHSYVQPYEIGGLMGGATVAEVILSRHPDFHKGDHVLSYSGWQSYDVVSAQRLTKLDSWNAPLTTALGILGMPGFTAYVGLKNIGQPKAGETLAVAAATGPVGSMVGQIAKIAGAKTVGIAGGAEKCAFGRDILGFDVMLDHKEAAFAERLAKACPEGIDVYFENVGGSVWDGVFPLLNNFARIPVCGLIAHYNDAESAKHGLDRLPLLMGQVLRKSLLIRGFIQNEFIDQRAEFLKDAKLWLSQGRIHYREDIVHGLDSIIDAFFGLLKGQNFGKLIAKL</sequence>
<evidence type="ECO:0000256" key="1">
    <source>
        <dbReference type="ARBA" id="ARBA00023002"/>
    </source>
</evidence>
<accession>J1K117</accession>